<dbReference type="PROSITE" id="PS50082">
    <property type="entry name" value="WD_REPEATS_2"/>
    <property type="match status" value="2"/>
</dbReference>
<dbReference type="InterPro" id="IPR001680">
    <property type="entry name" value="WD40_rpt"/>
</dbReference>
<dbReference type="InterPro" id="IPR050505">
    <property type="entry name" value="WDR55/POC1"/>
</dbReference>
<feature type="repeat" description="WD" evidence="3">
    <location>
        <begin position="458"/>
        <end position="492"/>
    </location>
</feature>
<keyword evidence="1 3" id="KW-0853">WD repeat</keyword>
<feature type="repeat" description="WD" evidence="3">
    <location>
        <begin position="671"/>
        <end position="711"/>
    </location>
</feature>
<gene>
    <name evidence="4" type="ORF">ACFSUT_34360</name>
</gene>
<keyword evidence="2" id="KW-0677">Repeat</keyword>
<name>A0ABW5I8T8_9PSEU</name>
<accession>A0ABW5I8T8</accession>
<dbReference type="InterPro" id="IPR015943">
    <property type="entry name" value="WD40/YVTN_repeat-like_dom_sf"/>
</dbReference>
<dbReference type="PANTHER" id="PTHR44019">
    <property type="entry name" value="WD REPEAT-CONTAINING PROTEIN 55"/>
    <property type="match status" value="1"/>
</dbReference>
<dbReference type="Pfam" id="PF00400">
    <property type="entry name" value="WD40"/>
    <property type="match status" value="3"/>
</dbReference>
<dbReference type="RefSeq" id="WP_344278679.1">
    <property type="nucleotide sequence ID" value="NZ_BAAAHV010000015.1"/>
</dbReference>
<organism evidence="4 5">
    <name type="scientific">Amycolatopsis albidoflavus</name>
    <dbReference type="NCBI Taxonomy" id="102226"/>
    <lineage>
        <taxon>Bacteria</taxon>
        <taxon>Bacillati</taxon>
        <taxon>Actinomycetota</taxon>
        <taxon>Actinomycetes</taxon>
        <taxon>Pseudonocardiales</taxon>
        <taxon>Pseudonocardiaceae</taxon>
        <taxon>Amycolatopsis</taxon>
    </lineage>
</organism>
<evidence type="ECO:0000313" key="4">
    <source>
        <dbReference type="EMBL" id="MFD2485398.1"/>
    </source>
</evidence>
<dbReference type="InterPro" id="IPR011044">
    <property type="entry name" value="Quino_amine_DH_bsu"/>
</dbReference>
<evidence type="ECO:0000256" key="3">
    <source>
        <dbReference type="PROSITE-ProRule" id="PRU00221"/>
    </source>
</evidence>
<protein>
    <submittedName>
        <fullName evidence="4">WD40 repeat domain-containing protein</fullName>
    </submittedName>
</protein>
<dbReference type="Gene3D" id="2.130.10.10">
    <property type="entry name" value="YVTN repeat-like/Quinoprotein amine dehydrogenase"/>
    <property type="match status" value="4"/>
</dbReference>
<reference evidence="5" key="1">
    <citation type="journal article" date="2019" name="Int. J. Syst. Evol. Microbiol.">
        <title>The Global Catalogue of Microorganisms (GCM) 10K type strain sequencing project: providing services to taxonomists for standard genome sequencing and annotation.</title>
        <authorList>
            <consortium name="The Broad Institute Genomics Platform"/>
            <consortium name="The Broad Institute Genome Sequencing Center for Infectious Disease"/>
            <person name="Wu L."/>
            <person name="Ma J."/>
        </authorList>
    </citation>
    <scope>NUCLEOTIDE SEQUENCE [LARGE SCALE GENOMIC DNA]</scope>
    <source>
        <strain evidence="5">CGMCC 4.7638</strain>
    </source>
</reference>
<dbReference type="PANTHER" id="PTHR44019:SF8">
    <property type="entry name" value="POC1 CENTRIOLAR PROTEIN HOMOLOG"/>
    <property type="match status" value="1"/>
</dbReference>
<dbReference type="Proteomes" id="UP001597542">
    <property type="component" value="Unassembled WGS sequence"/>
</dbReference>
<evidence type="ECO:0000256" key="1">
    <source>
        <dbReference type="ARBA" id="ARBA00022574"/>
    </source>
</evidence>
<dbReference type="SUPFAM" id="SSF50969">
    <property type="entry name" value="YVTN repeat-like/Quinoprotein amine dehydrogenase"/>
    <property type="match status" value="1"/>
</dbReference>
<evidence type="ECO:0000256" key="2">
    <source>
        <dbReference type="ARBA" id="ARBA00022737"/>
    </source>
</evidence>
<dbReference type="SUPFAM" id="SSF50998">
    <property type="entry name" value="Quinoprotein alcohol dehydrogenase-like"/>
    <property type="match status" value="1"/>
</dbReference>
<comment type="caution">
    <text evidence="4">The sequence shown here is derived from an EMBL/GenBank/DDBJ whole genome shotgun (WGS) entry which is preliminary data.</text>
</comment>
<sequence>MYQATSIEARTVVLELRRARDRGSGLAAHPAMAGRSLPAFTQALENAYAWAQARDKFPRSPKRPWTVEWCLRNADGSTLDEPSLDGGSLGAAFGVGLAALFGLSRPSRRRLDPDAYISARLDANGALDTVTELNTKVAALAGRRTRLLVARKNETAAQGSRRGEFPAVIAGSRARDAMVFAALPRSNAVPAFAAVGALVAGLLAYAGVQEGEARDAQRAHQVQELAAVSRQKLASDPAAAALAAATAVSMNPDDAAAQASLLGANAIDSRFGGVLAEDASTVDVSPDGVLLATGGPDHSVELRRIDRAGVPRTGYAGGGRVTASAFSRDGRYLFTGDEHGRLVRWDVETLAPQSLGTSAEQDASAIRQVAVSPDGALVGVLGNLHRIDVLDARTGAQVGSATVAATVTSAMFTAADTLVAGVVGRRVTDQLLAYRVRHLSEQPTVLLRARKSPFAQGVSALAVSRDGTAFVSGDLGGHVTVWDTASQKRRRSFDAGTAVYALNPDEHADAALVTTFSGPGVSTTIDRATAATSTQMWDLAQGRPASAAFGGGFGTAAVAADGALRTAVIRTARGAATVWTDLEGNRLRQDGIITDIVPAPFLPGSVFTAGAAGRIDLVDAAQSRIVRSIPPANQSPLYSLAASAPSKLLASGHEDGTVLIRDLDGTVRRQLSTGQKAVYRLAFSPDGRSLAAGAGGTVSLWDVATGRRIETWSTGANVIHQVIFGAGGRRVYAAESRFTGSAIVGATWWAAVDSGTVHDVRDDQYTARGMTTLPDGRVLVGEGDGSVSATDDNLRPLPVVVSFRHDSNVLALASSTSAGRVVSGGADDRNAVLRADDLTLMAQLPGLDPNPREQENYRGVYSAAITADGRYAVFGGNTGRIQILPLATDVLVKRACLLAGRPATAQDLNVSEETMPEVPHPC</sequence>
<evidence type="ECO:0000313" key="5">
    <source>
        <dbReference type="Proteomes" id="UP001597542"/>
    </source>
</evidence>
<dbReference type="SMART" id="SM00320">
    <property type="entry name" value="WD40"/>
    <property type="match status" value="8"/>
</dbReference>
<dbReference type="InterPro" id="IPR011047">
    <property type="entry name" value="Quinoprotein_ADH-like_sf"/>
</dbReference>
<dbReference type="EMBL" id="JBHUKQ010000016">
    <property type="protein sequence ID" value="MFD2485398.1"/>
    <property type="molecule type" value="Genomic_DNA"/>
</dbReference>
<keyword evidence="5" id="KW-1185">Reference proteome</keyword>
<proteinExistence type="predicted"/>